<proteinExistence type="predicted"/>
<sequence>MSNLPPSPLGTSKNYLIAIGVALALGGFEFFGIWRHEERAKAEAAAAATAAATTKPAPASSAPAAPTPAN</sequence>
<organism evidence="3 4">
    <name type="scientific">Rhodobacter capsulatus</name>
    <name type="common">Rhodopseudomonas capsulata</name>
    <dbReference type="NCBI Taxonomy" id="1061"/>
    <lineage>
        <taxon>Bacteria</taxon>
        <taxon>Pseudomonadati</taxon>
        <taxon>Pseudomonadota</taxon>
        <taxon>Alphaproteobacteria</taxon>
        <taxon>Rhodobacterales</taxon>
        <taxon>Rhodobacter group</taxon>
        <taxon>Rhodobacter</taxon>
    </lineage>
</organism>
<dbReference type="Proteomes" id="UP000183812">
    <property type="component" value="Unassembled WGS sequence"/>
</dbReference>
<keyword evidence="2" id="KW-1133">Transmembrane helix</keyword>
<dbReference type="RefSeq" id="WP_074553566.1">
    <property type="nucleotide sequence ID" value="NZ_CP119563.1"/>
</dbReference>
<evidence type="ECO:0000256" key="1">
    <source>
        <dbReference type="SAM" id="MobiDB-lite"/>
    </source>
</evidence>
<keyword evidence="2" id="KW-0812">Transmembrane</keyword>
<evidence type="ECO:0000313" key="3">
    <source>
        <dbReference type="EMBL" id="SDF11341.1"/>
    </source>
</evidence>
<feature type="region of interest" description="Disordered" evidence="1">
    <location>
        <begin position="45"/>
        <end position="70"/>
    </location>
</feature>
<feature type="compositionally biased region" description="Low complexity" evidence="1">
    <location>
        <begin position="45"/>
        <end position="64"/>
    </location>
</feature>
<gene>
    <name evidence="3" type="ORF">SAMN04244550_01674</name>
</gene>
<evidence type="ECO:0000256" key="2">
    <source>
        <dbReference type="SAM" id="Phobius"/>
    </source>
</evidence>
<name>A0A1G7IF28_RHOCA</name>
<accession>A0A1G7IF28</accession>
<keyword evidence="2" id="KW-0472">Membrane</keyword>
<feature type="transmembrane region" description="Helical" evidence="2">
    <location>
        <begin position="15"/>
        <end position="34"/>
    </location>
</feature>
<evidence type="ECO:0000313" key="4">
    <source>
        <dbReference type="Proteomes" id="UP000183812"/>
    </source>
</evidence>
<protein>
    <submittedName>
        <fullName evidence="3">Uncharacterized protein</fullName>
    </submittedName>
</protein>
<dbReference type="EMBL" id="FNAY01000007">
    <property type="protein sequence ID" value="SDF11341.1"/>
    <property type="molecule type" value="Genomic_DNA"/>
</dbReference>
<reference evidence="3 4" key="1">
    <citation type="submission" date="2016-10" db="EMBL/GenBank/DDBJ databases">
        <authorList>
            <person name="de Groot N.N."/>
        </authorList>
    </citation>
    <scope>NUCLEOTIDE SEQUENCE [LARGE SCALE GENOMIC DNA]</scope>
    <source>
        <strain evidence="4">DSM 938 / 37b4</strain>
    </source>
</reference>
<dbReference type="AlphaFoldDB" id="A0A1G7IF28"/>